<dbReference type="Proteomes" id="UP001165079">
    <property type="component" value="Unassembled WGS sequence"/>
</dbReference>
<organism evidence="1 2">
    <name type="scientific">Actinorhabdospora filicis</name>
    <dbReference type="NCBI Taxonomy" id="1785913"/>
    <lineage>
        <taxon>Bacteria</taxon>
        <taxon>Bacillati</taxon>
        <taxon>Actinomycetota</taxon>
        <taxon>Actinomycetes</taxon>
        <taxon>Micromonosporales</taxon>
        <taxon>Micromonosporaceae</taxon>
        <taxon>Actinorhabdospora</taxon>
    </lineage>
</organism>
<dbReference type="RefSeq" id="WP_285667521.1">
    <property type="nucleotide sequence ID" value="NZ_BSTX01000008.1"/>
</dbReference>
<keyword evidence="2" id="KW-1185">Reference proteome</keyword>
<gene>
    <name evidence="1" type="ORF">Afil01_67590</name>
</gene>
<name>A0A9W6W6V2_9ACTN</name>
<dbReference type="EMBL" id="BSTX01000008">
    <property type="protein sequence ID" value="GLZ81952.1"/>
    <property type="molecule type" value="Genomic_DNA"/>
</dbReference>
<dbReference type="AlphaFoldDB" id="A0A9W6W6V2"/>
<sequence length="56" mass="6509">MSLAPRVMTSPFAFLEWNNLQNVNPPGTPRSTWRPVEPFTYAHQSFVPEIAEDMFR</sequence>
<evidence type="ECO:0000313" key="1">
    <source>
        <dbReference type="EMBL" id="GLZ81952.1"/>
    </source>
</evidence>
<reference evidence="1" key="1">
    <citation type="submission" date="2023-03" db="EMBL/GenBank/DDBJ databases">
        <title>Actinorhabdospora filicis NBRC 111898.</title>
        <authorList>
            <person name="Ichikawa N."/>
            <person name="Sato H."/>
            <person name="Tonouchi N."/>
        </authorList>
    </citation>
    <scope>NUCLEOTIDE SEQUENCE</scope>
    <source>
        <strain evidence="1">NBRC 111898</strain>
    </source>
</reference>
<evidence type="ECO:0000313" key="2">
    <source>
        <dbReference type="Proteomes" id="UP001165079"/>
    </source>
</evidence>
<accession>A0A9W6W6V2</accession>
<comment type="caution">
    <text evidence="1">The sequence shown here is derived from an EMBL/GenBank/DDBJ whole genome shotgun (WGS) entry which is preliminary data.</text>
</comment>
<protein>
    <submittedName>
        <fullName evidence="1">Uncharacterized protein</fullName>
    </submittedName>
</protein>
<proteinExistence type="predicted"/>